<dbReference type="InterPro" id="IPR011577">
    <property type="entry name" value="Cyt_b561_bac/Ni-Hgenase"/>
</dbReference>
<evidence type="ECO:0000313" key="15">
    <source>
        <dbReference type="EMBL" id="KFF02847.1"/>
    </source>
</evidence>
<evidence type="ECO:0000256" key="1">
    <source>
        <dbReference type="ARBA" id="ARBA00001970"/>
    </source>
</evidence>
<evidence type="ECO:0000256" key="8">
    <source>
        <dbReference type="ARBA" id="ARBA00022982"/>
    </source>
</evidence>
<keyword evidence="5" id="KW-0349">Heme</keyword>
<dbReference type="InterPro" id="IPR016174">
    <property type="entry name" value="Di-haem_cyt_TM"/>
</dbReference>
<gene>
    <name evidence="15" type="ORF">IX38_12870</name>
</gene>
<dbReference type="GO" id="GO:0020037">
    <property type="term" value="F:heme binding"/>
    <property type="evidence" value="ECO:0007669"/>
    <property type="project" value="TreeGrafter"/>
</dbReference>
<keyword evidence="3" id="KW-0813">Transport</keyword>
<dbReference type="PANTHER" id="PTHR30529:SF6">
    <property type="entry name" value="BLL0291 PROTEIN"/>
    <property type="match status" value="1"/>
</dbReference>
<dbReference type="PANTHER" id="PTHR30529">
    <property type="entry name" value="CYTOCHROME B561"/>
    <property type="match status" value="1"/>
</dbReference>
<keyword evidence="4" id="KW-1003">Cell membrane</keyword>
<evidence type="ECO:0000256" key="4">
    <source>
        <dbReference type="ARBA" id="ARBA00022475"/>
    </source>
</evidence>
<keyword evidence="8" id="KW-0249">Electron transport</keyword>
<organism evidence="15 16">
    <name type="scientific">Chryseobacterium luteum</name>
    <dbReference type="NCBI Taxonomy" id="421531"/>
    <lineage>
        <taxon>Bacteria</taxon>
        <taxon>Pseudomonadati</taxon>
        <taxon>Bacteroidota</taxon>
        <taxon>Flavobacteriia</taxon>
        <taxon>Flavobacteriales</taxon>
        <taxon>Weeksellaceae</taxon>
        <taxon>Chryseobacterium group</taxon>
        <taxon>Chryseobacterium</taxon>
    </lineage>
</organism>
<dbReference type="eggNOG" id="COG3038">
    <property type="taxonomic scope" value="Bacteria"/>
</dbReference>
<keyword evidence="11 13" id="KW-0472">Membrane</keyword>
<accession>A0A085ZEI3</accession>
<evidence type="ECO:0000256" key="11">
    <source>
        <dbReference type="ARBA" id="ARBA00023136"/>
    </source>
</evidence>
<dbReference type="SUPFAM" id="SSF81342">
    <property type="entry name" value="Transmembrane di-heme cytochromes"/>
    <property type="match status" value="1"/>
</dbReference>
<keyword evidence="7" id="KW-0479">Metal-binding</keyword>
<feature type="transmembrane region" description="Helical" evidence="13">
    <location>
        <begin position="91"/>
        <end position="112"/>
    </location>
</feature>
<dbReference type="GO" id="GO:0022904">
    <property type="term" value="P:respiratory electron transport chain"/>
    <property type="evidence" value="ECO:0007669"/>
    <property type="project" value="InterPro"/>
</dbReference>
<dbReference type="Pfam" id="PF01292">
    <property type="entry name" value="Ni_hydr_CYTB"/>
    <property type="match status" value="1"/>
</dbReference>
<evidence type="ECO:0000256" key="6">
    <source>
        <dbReference type="ARBA" id="ARBA00022692"/>
    </source>
</evidence>
<reference evidence="15 16" key="1">
    <citation type="submission" date="2014-07" db="EMBL/GenBank/DDBJ databases">
        <title>Genome of Chryseobacterium luteum DSM 18605.</title>
        <authorList>
            <person name="Stropko S.J."/>
            <person name="Pipes S.E."/>
            <person name="Newman J.D."/>
        </authorList>
    </citation>
    <scope>NUCLEOTIDE SEQUENCE [LARGE SCALE GENOMIC DNA]</scope>
    <source>
        <strain evidence="15 16">DSM 18605</strain>
    </source>
</reference>
<comment type="similarity">
    <text evidence="12">Belongs to the cytochrome b561 family.</text>
</comment>
<dbReference type="Gene3D" id="1.20.950.20">
    <property type="entry name" value="Transmembrane di-heme cytochromes, Chain C"/>
    <property type="match status" value="1"/>
</dbReference>
<keyword evidence="16" id="KW-1185">Reference proteome</keyword>
<evidence type="ECO:0000256" key="12">
    <source>
        <dbReference type="ARBA" id="ARBA00037975"/>
    </source>
</evidence>
<dbReference type="Proteomes" id="UP000028703">
    <property type="component" value="Unassembled WGS sequence"/>
</dbReference>
<dbReference type="GO" id="GO:0046872">
    <property type="term" value="F:metal ion binding"/>
    <property type="evidence" value="ECO:0007669"/>
    <property type="project" value="UniProtKB-KW"/>
</dbReference>
<evidence type="ECO:0000256" key="3">
    <source>
        <dbReference type="ARBA" id="ARBA00022448"/>
    </source>
</evidence>
<dbReference type="InterPro" id="IPR052168">
    <property type="entry name" value="Cytochrome_b561_oxidase"/>
</dbReference>
<dbReference type="EMBL" id="JPRO01000010">
    <property type="protein sequence ID" value="KFF02847.1"/>
    <property type="molecule type" value="Genomic_DNA"/>
</dbReference>
<feature type="transmembrane region" description="Helical" evidence="13">
    <location>
        <begin position="149"/>
        <end position="172"/>
    </location>
</feature>
<evidence type="ECO:0000256" key="7">
    <source>
        <dbReference type="ARBA" id="ARBA00022723"/>
    </source>
</evidence>
<evidence type="ECO:0000256" key="5">
    <source>
        <dbReference type="ARBA" id="ARBA00022617"/>
    </source>
</evidence>
<comment type="subcellular location">
    <subcellularLocation>
        <location evidence="2">Cell membrane</location>
        <topology evidence="2">Multi-pass membrane protein</topology>
    </subcellularLocation>
</comment>
<keyword evidence="9 13" id="KW-1133">Transmembrane helix</keyword>
<dbReference type="RefSeq" id="WP_034705370.1">
    <property type="nucleotide sequence ID" value="NZ_JPRO01000010.1"/>
</dbReference>
<evidence type="ECO:0000313" key="16">
    <source>
        <dbReference type="Proteomes" id="UP000028703"/>
    </source>
</evidence>
<evidence type="ECO:0000256" key="2">
    <source>
        <dbReference type="ARBA" id="ARBA00004651"/>
    </source>
</evidence>
<name>A0A085ZEI3_9FLAO</name>
<proteinExistence type="inferred from homology"/>
<feature type="transmembrane region" description="Helical" evidence="13">
    <location>
        <begin position="21"/>
        <end position="41"/>
    </location>
</feature>
<dbReference type="AlphaFoldDB" id="A0A085ZEI3"/>
<dbReference type="GO" id="GO:0009055">
    <property type="term" value="F:electron transfer activity"/>
    <property type="evidence" value="ECO:0007669"/>
    <property type="project" value="InterPro"/>
</dbReference>
<dbReference type="STRING" id="421531.IX38_12870"/>
<sequence length="211" mass="23719">MAKNKKIPAASPTHFNVTARILHWLMASMILTMIFVGLGMMTSLRWRPWLLDLHIPLGTAILLLVIIRLINRLSFSVPKMPASISNFQAKAAAGLHWLMYGMMVALPITGWAQLSAGGFLVKVVPGLNLPPILPQNPFLFALMHDAHKVMAWMFFLMIIGHLSAALLHAWVYRDGLFSSITWTRKIINKSENLLPDEQNNDKNNVGNERLM</sequence>
<evidence type="ECO:0000256" key="9">
    <source>
        <dbReference type="ARBA" id="ARBA00022989"/>
    </source>
</evidence>
<keyword evidence="6 13" id="KW-0812">Transmembrane</keyword>
<comment type="caution">
    <text evidence="15">The sequence shown here is derived from an EMBL/GenBank/DDBJ whole genome shotgun (WGS) entry which is preliminary data.</text>
</comment>
<comment type="cofactor">
    <cofactor evidence="1">
        <name>heme b</name>
        <dbReference type="ChEBI" id="CHEBI:60344"/>
    </cofactor>
</comment>
<keyword evidence="10" id="KW-0408">Iron</keyword>
<dbReference type="GO" id="GO:0005886">
    <property type="term" value="C:plasma membrane"/>
    <property type="evidence" value="ECO:0007669"/>
    <property type="project" value="UniProtKB-SubCell"/>
</dbReference>
<protein>
    <submittedName>
        <fullName evidence="15">Cytochrome B561</fullName>
    </submittedName>
</protein>
<evidence type="ECO:0000256" key="10">
    <source>
        <dbReference type="ARBA" id="ARBA00023004"/>
    </source>
</evidence>
<feature type="transmembrane region" description="Helical" evidence="13">
    <location>
        <begin position="53"/>
        <end position="70"/>
    </location>
</feature>
<dbReference type="OrthoDB" id="1247465at2"/>
<evidence type="ECO:0000256" key="13">
    <source>
        <dbReference type="SAM" id="Phobius"/>
    </source>
</evidence>
<evidence type="ECO:0000259" key="14">
    <source>
        <dbReference type="Pfam" id="PF01292"/>
    </source>
</evidence>
<feature type="domain" description="Cytochrome b561 bacterial/Ni-hydrogenase" evidence="14">
    <location>
        <begin position="14"/>
        <end position="181"/>
    </location>
</feature>